<evidence type="ECO:0000313" key="3">
    <source>
        <dbReference type="Proteomes" id="UP000241107"/>
    </source>
</evidence>
<reference evidence="2 3" key="1">
    <citation type="submission" date="2018-03" db="EMBL/GenBank/DDBJ databases">
        <title>Candida pseudohaemulonii genome assembly and annotation.</title>
        <authorList>
            <person name="Munoz J.F."/>
            <person name="Gade L.G."/>
            <person name="Chow N.A."/>
            <person name="Litvintseva A.P."/>
            <person name="Loparev V.N."/>
            <person name="Cuomo C.A."/>
        </authorList>
    </citation>
    <scope>NUCLEOTIDE SEQUENCE [LARGE SCALE GENOMIC DNA]</scope>
    <source>
        <strain evidence="2 3">B12108</strain>
    </source>
</reference>
<name>A0A2P7YJU0_9ASCO</name>
<dbReference type="GeneID" id="36567436"/>
<accession>A0A2P7YJU0</accession>
<sequence length="127" mass="14262">MEKHEEEVKPSQEQQATPLSVLPSIFTYLTVLLGLLGAVIYFCGFEAFQEGPFVLYELLAEKFLGQESSSHLVKRKEFIELIGFRVLVGIGVFAVLNIIVIVVHHVVQKIARSTNSYKTVDHVISPF</sequence>
<keyword evidence="1" id="KW-1133">Transmembrane helix</keyword>
<keyword evidence="1" id="KW-0812">Transmembrane</keyword>
<evidence type="ECO:0000313" key="2">
    <source>
        <dbReference type="EMBL" id="PSK36229.1"/>
    </source>
</evidence>
<dbReference type="AlphaFoldDB" id="A0A2P7YJU0"/>
<dbReference type="VEuPathDB" id="FungiDB:C7M61_004048"/>
<keyword evidence="1" id="KW-0472">Membrane</keyword>
<evidence type="ECO:0000256" key="1">
    <source>
        <dbReference type="SAM" id="Phobius"/>
    </source>
</evidence>
<dbReference type="EMBL" id="PYFQ01000012">
    <property type="protein sequence ID" value="PSK36229.1"/>
    <property type="molecule type" value="Genomic_DNA"/>
</dbReference>
<dbReference type="STRING" id="418784.A0A2P7YJU0"/>
<dbReference type="Proteomes" id="UP000241107">
    <property type="component" value="Unassembled WGS sequence"/>
</dbReference>
<feature type="transmembrane region" description="Helical" evidence="1">
    <location>
        <begin position="82"/>
        <end position="103"/>
    </location>
</feature>
<dbReference type="RefSeq" id="XP_024712349.1">
    <property type="nucleotide sequence ID" value="XM_024859377.1"/>
</dbReference>
<dbReference type="OrthoDB" id="4095629at2759"/>
<feature type="transmembrane region" description="Helical" evidence="1">
    <location>
        <begin position="21"/>
        <end position="42"/>
    </location>
</feature>
<keyword evidence="3" id="KW-1185">Reference proteome</keyword>
<comment type="caution">
    <text evidence="2">The sequence shown here is derived from an EMBL/GenBank/DDBJ whole genome shotgun (WGS) entry which is preliminary data.</text>
</comment>
<protein>
    <submittedName>
        <fullName evidence="2">Uncharacterized protein</fullName>
    </submittedName>
</protein>
<gene>
    <name evidence="2" type="ORF">C7M61_004048</name>
</gene>
<proteinExistence type="predicted"/>
<organism evidence="2 3">
    <name type="scientific">Candidozyma pseudohaemuli</name>
    <dbReference type="NCBI Taxonomy" id="418784"/>
    <lineage>
        <taxon>Eukaryota</taxon>
        <taxon>Fungi</taxon>
        <taxon>Dikarya</taxon>
        <taxon>Ascomycota</taxon>
        <taxon>Saccharomycotina</taxon>
        <taxon>Pichiomycetes</taxon>
        <taxon>Metschnikowiaceae</taxon>
        <taxon>Candidozyma</taxon>
    </lineage>
</organism>